<dbReference type="InParanoid" id="E5A3E3"/>
<keyword evidence="2" id="KW-1185">Reference proteome</keyword>
<reference evidence="2" key="1">
    <citation type="journal article" date="2011" name="Nat. Commun.">
        <title>Effector diversification within compartments of the Leptosphaeria maculans genome affected by Repeat-Induced Point mutations.</title>
        <authorList>
            <person name="Rouxel T."/>
            <person name="Grandaubert J."/>
            <person name="Hane J.K."/>
            <person name="Hoede C."/>
            <person name="van de Wouw A.P."/>
            <person name="Couloux A."/>
            <person name="Dominguez V."/>
            <person name="Anthouard V."/>
            <person name="Bally P."/>
            <person name="Bourras S."/>
            <person name="Cozijnsen A.J."/>
            <person name="Ciuffetti L.M."/>
            <person name="Degrave A."/>
            <person name="Dilmaghani A."/>
            <person name="Duret L."/>
            <person name="Fudal I."/>
            <person name="Goodwin S.B."/>
            <person name="Gout L."/>
            <person name="Glaser N."/>
            <person name="Linglin J."/>
            <person name="Kema G.H.J."/>
            <person name="Lapalu N."/>
            <person name="Lawrence C.B."/>
            <person name="May K."/>
            <person name="Meyer M."/>
            <person name="Ollivier B."/>
            <person name="Poulain J."/>
            <person name="Schoch C.L."/>
            <person name="Simon A."/>
            <person name="Spatafora J.W."/>
            <person name="Stachowiak A."/>
            <person name="Turgeon B.G."/>
            <person name="Tyler B.M."/>
            <person name="Vincent D."/>
            <person name="Weissenbach J."/>
            <person name="Amselem J."/>
            <person name="Quesneville H."/>
            <person name="Oliver R.P."/>
            <person name="Wincker P."/>
            <person name="Balesdent M.-H."/>
            <person name="Howlett B.J."/>
        </authorList>
    </citation>
    <scope>NUCLEOTIDE SEQUENCE [LARGE SCALE GENOMIC DNA]</scope>
    <source>
        <strain evidence="2">JN3 / isolate v23.1.3 / race Av1-4-5-6-7-8</strain>
    </source>
</reference>
<dbReference type="HOGENOM" id="CLU_2961234_0_0_1"/>
<dbReference type="Proteomes" id="UP000002668">
    <property type="component" value="Genome"/>
</dbReference>
<dbReference type="InterPro" id="IPR021224">
    <property type="entry name" value="DUF2690"/>
</dbReference>
<dbReference type="EMBL" id="FP929133">
    <property type="protein sequence ID" value="CBX98156.1"/>
    <property type="molecule type" value="Genomic_DNA"/>
</dbReference>
<accession>E5A3E3</accession>
<evidence type="ECO:0000313" key="2">
    <source>
        <dbReference type="Proteomes" id="UP000002668"/>
    </source>
</evidence>
<gene>
    <name evidence="1" type="ORF">LEMA_uP095650.1</name>
</gene>
<name>E5A3E3_LEPMJ</name>
<proteinExistence type="predicted"/>
<dbReference type="VEuPathDB" id="FungiDB:LEMA_uP095650.1"/>
<sequence length="59" mass="6967">MPRSKYETRALCTANTRAESRVKLKYRYRCTAAWADFNVFKSNENMIKRSINPPTRVPK</sequence>
<organism evidence="2">
    <name type="scientific">Leptosphaeria maculans (strain JN3 / isolate v23.1.3 / race Av1-4-5-6-7-8)</name>
    <name type="common">Blackleg fungus</name>
    <name type="synonym">Phoma lingam</name>
    <dbReference type="NCBI Taxonomy" id="985895"/>
    <lineage>
        <taxon>Eukaryota</taxon>
        <taxon>Fungi</taxon>
        <taxon>Dikarya</taxon>
        <taxon>Ascomycota</taxon>
        <taxon>Pezizomycotina</taxon>
        <taxon>Dothideomycetes</taxon>
        <taxon>Pleosporomycetidae</taxon>
        <taxon>Pleosporales</taxon>
        <taxon>Pleosporineae</taxon>
        <taxon>Leptosphaeriaceae</taxon>
        <taxon>Plenodomus</taxon>
        <taxon>Plenodomus lingam/Leptosphaeria maculans species complex</taxon>
    </lineage>
</organism>
<dbReference type="AlphaFoldDB" id="E5A3E3"/>
<protein>
    <submittedName>
        <fullName evidence="1">Predicted protein</fullName>
    </submittedName>
</protein>
<dbReference type="Pfam" id="PF10901">
    <property type="entry name" value="DUF2690"/>
    <property type="match status" value="1"/>
</dbReference>
<evidence type="ECO:0000313" key="1">
    <source>
        <dbReference type="EMBL" id="CBX98156.1"/>
    </source>
</evidence>